<dbReference type="FunFam" id="3.30.565.10:FF:000006">
    <property type="entry name" value="Sensor histidine kinase WalK"/>
    <property type="match status" value="1"/>
</dbReference>
<keyword evidence="14" id="KW-0067">ATP-binding</keyword>
<dbReference type="InterPro" id="IPR003661">
    <property type="entry name" value="HisK_dim/P_dom"/>
</dbReference>
<protein>
    <recommendedName>
        <fullName evidence="3">histidine kinase</fullName>
        <ecNumber evidence="3">2.7.13.3</ecNumber>
    </recommendedName>
</protein>
<evidence type="ECO:0000256" key="11">
    <source>
        <dbReference type="SAM" id="Phobius"/>
    </source>
</evidence>
<keyword evidence="7" id="KW-0418">Kinase</keyword>
<evidence type="ECO:0000256" key="1">
    <source>
        <dbReference type="ARBA" id="ARBA00000085"/>
    </source>
</evidence>
<keyword evidence="6 11" id="KW-0812">Transmembrane</keyword>
<dbReference type="PANTHER" id="PTHR45436:SF5">
    <property type="entry name" value="SENSOR HISTIDINE KINASE TRCS"/>
    <property type="match status" value="1"/>
</dbReference>
<evidence type="ECO:0000256" key="7">
    <source>
        <dbReference type="ARBA" id="ARBA00022777"/>
    </source>
</evidence>
<dbReference type="InterPro" id="IPR003660">
    <property type="entry name" value="HAMP_dom"/>
</dbReference>
<organism evidence="14 15">
    <name type="scientific">Pelosinus fermentans B4</name>
    <dbReference type="NCBI Taxonomy" id="1149862"/>
    <lineage>
        <taxon>Bacteria</taxon>
        <taxon>Bacillati</taxon>
        <taxon>Bacillota</taxon>
        <taxon>Negativicutes</taxon>
        <taxon>Selenomonadales</taxon>
        <taxon>Sporomusaceae</taxon>
        <taxon>Pelosinus</taxon>
    </lineage>
</organism>
<dbReference type="InterPro" id="IPR036097">
    <property type="entry name" value="HisK_dim/P_sf"/>
</dbReference>
<dbReference type="Gene3D" id="3.30.565.10">
    <property type="entry name" value="Histidine kinase-like ATPase, C-terminal domain"/>
    <property type="match status" value="1"/>
</dbReference>
<evidence type="ECO:0000259" key="12">
    <source>
        <dbReference type="PROSITE" id="PS50109"/>
    </source>
</evidence>
<dbReference type="FunFam" id="1.10.287.130:FF:000001">
    <property type="entry name" value="Two-component sensor histidine kinase"/>
    <property type="match status" value="1"/>
</dbReference>
<proteinExistence type="predicted"/>
<dbReference type="RefSeq" id="WP_007937395.1">
    <property type="nucleotide sequence ID" value="NZ_AKVJ01000066.1"/>
</dbReference>
<dbReference type="GO" id="GO:0000155">
    <property type="term" value="F:phosphorelay sensor kinase activity"/>
    <property type="evidence" value="ECO:0007669"/>
    <property type="project" value="InterPro"/>
</dbReference>
<dbReference type="OrthoDB" id="9786919at2"/>
<dbReference type="SMART" id="SM00304">
    <property type="entry name" value="HAMP"/>
    <property type="match status" value="1"/>
</dbReference>
<feature type="domain" description="Histidine kinase" evidence="12">
    <location>
        <begin position="255"/>
        <end position="470"/>
    </location>
</feature>
<keyword evidence="10 11" id="KW-0472">Membrane</keyword>
<dbReference type="CDD" id="cd06225">
    <property type="entry name" value="HAMP"/>
    <property type="match status" value="1"/>
</dbReference>
<reference evidence="14 15" key="1">
    <citation type="journal article" date="2012" name="J. Bacteriol.">
        <title>Draft Genome Sequences for Two Metal-Reducing Pelosinus fermentans Strains Isolated from a Cr(VI)-Contaminated Site and for Type Strain R7.</title>
        <authorList>
            <person name="Brown S.D."/>
            <person name="Podar M."/>
            <person name="Klingeman D.M."/>
            <person name="Johnson C.M."/>
            <person name="Yang Z.K."/>
            <person name="Utturkar S.M."/>
            <person name="Land M.L."/>
            <person name="Mosher J.J."/>
            <person name="Hurt R.A.Jr."/>
            <person name="Phelps T.J."/>
            <person name="Palumbo A.V."/>
            <person name="Arkin A.P."/>
            <person name="Hazen T.C."/>
            <person name="Elias D.A."/>
        </authorList>
    </citation>
    <scope>NUCLEOTIDE SEQUENCE [LARGE SCALE GENOMIC DNA]</scope>
    <source>
        <strain evidence="14 15">B4</strain>
    </source>
</reference>
<dbReference type="InterPro" id="IPR003594">
    <property type="entry name" value="HATPase_dom"/>
</dbReference>
<dbReference type="CDD" id="cd00082">
    <property type="entry name" value="HisKA"/>
    <property type="match status" value="1"/>
</dbReference>
<dbReference type="Proteomes" id="UP000004324">
    <property type="component" value="Unassembled WGS sequence"/>
</dbReference>
<dbReference type="AlphaFoldDB" id="I8RBJ1"/>
<evidence type="ECO:0000256" key="4">
    <source>
        <dbReference type="ARBA" id="ARBA00022553"/>
    </source>
</evidence>
<keyword evidence="5" id="KW-0808">Transferase</keyword>
<dbReference type="SMART" id="SM00388">
    <property type="entry name" value="HisKA"/>
    <property type="match status" value="1"/>
</dbReference>
<dbReference type="SMART" id="SM00387">
    <property type="entry name" value="HATPase_c"/>
    <property type="match status" value="1"/>
</dbReference>
<dbReference type="PROSITE" id="PS50109">
    <property type="entry name" value="HIS_KIN"/>
    <property type="match status" value="1"/>
</dbReference>
<dbReference type="InterPro" id="IPR050428">
    <property type="entry name" value="TCS_sensor_his_kinase"/>
</dbReference>
<evidence type="ECO:0000256" key="6">
    <source>
        <dbReference type="ARBA" id="ARBA00022692"/>
    </source>
</evidence>
<evidence type="ECO:0000256" key="3">
    <source>
        <dbReference type="ARBA" id="ARBA00012438"/>
    </source>
</evidence>
<evidence type="ECO:0000256" key="8">
    <source>
        <dbReference type="ARBA" id="ARBA00022989"/>
    </source>
</evidence>
<dbReference type="PROSITE" id="PS50885">
    <property type="entry name" value="HAMP"/>
    <property type="match status" value="1"/>
</dbReference>
<comment type="caution">
    <text evidence="14">The sequence shown here is derived from an EMBL/GenBank/DDBJ whole genome shotgun (WGS) entry which is preliminary data.</text>
</comment>
<dbReference type="PRINTS" id="PR00344">
    <property type="entry name" value="BCTRLSENSOR"/>
</dbReference>
<keyword evidence="9" id="KW-0902">Two-component regulatory system</keyword>
<dbReference type="EC" id="2.7.13.3" evidence="3"/>
<name>I8RBJ1_9FIRM</name>
<feature type="domain" description="HAMP" evidence="13">
    <location>
        <begin position="194"/>
        <end position="247"/>
    </location>
</feature>
<keyword evidence="14" id="KW-0547">Nucleotide-binding</keyword>
<keyword evidence="15" id="KW-1185">Reference proteome</keyword>
<dbReference type="SUPFAM" id="SSF158472">
    <property type="entry name" value="HAMP domain-like"/>
    <property type="match status" value="1"/>
</dbReference>
<dbReference type="PANTHER" id="PTHR45436">
    <property type="entry name" value="SENSOR HISTIDINE KINASE YKOH"/>
    <property type="match status" value="1"/>
</dbReference>
<dbReference type="InterPro" id="IPR005467">
    <property type="entry name" value="His_kinase_dom"/>
</dbReference>
<dbReference type="GO" id="GO:0005524">
    <property type="term" value="F:ATP binding"/>
    <property type="evidence" value="ECO:0007669"/>
    <property type="project" value="UniProtKB-KW"/>
</dbReference>
<accession>I8RBJ1</accession>
<keyword evidence="4" id="KW-0597">Phosphoprotein</keyword>
<feature type="transmembrane region" description="Helical" evidence="11">
    <location>
        <begin position="179"/>
        <end position="197"/>
    </location>
</feature>
<dbReference type="Pfam" id="PF00672">
    <property type="entry name" value="HAMP"/>
    <property type="match status" value="1"/>
</dbReference>
<dbReference type="CDD" id="cd00075">
    <property type="entry name" value="HATPase"/>
    <property type="match status" value="1"/>
</dbReference>
<dbReference type="Gene3D" id="6.10.340.10">
    <property type="match status" value="1"/>
</dbReference>
<dbReference type="EMBL" id="AKVJ01000066">
    <property type="protein sequence ID" value="EIW16383.1"/>
    <property type="molecule type" value="Genomic_DNA"/>
</dbReference>
<dbReference type="InterPro" id="IPR004358">
    <property type="entry name" value="Sig_transdc_His_kin-like_C"/>
</dbReference>
<dbReference type="Pfam" id="PF02518">
    <property type="entry name" value="HATPase_c"/>
    <property type="match status" value="1"/>
</dbReference>
<evidence type="ECO:0000256" key="9">
    <source>
        <dbReference type="ARBA" id="ARBA00023012"/>
    </source>
</evidence>
<comment type="catalytic activity">
    <reaction evidence="1">
        <text>ATP + protein L-histidine = ADP + protein N-phospho-L-histidine.</text>
        <dbReference type="EC" id="2.7.13.3"/>
    </reaction>
</comment>
<dbReference type="GO" id="GO:0005886">
    <property type="term" value="C:plasma membrane"/>
    <property type="evidence" value="ECO:0007669"/>
    <property type="project" value="TreeGrafter"/>
</dbReference>
<evidence type="ECO:0000313" key="14">
    <source>
        <dbReference type="EMBL" id="EIW16383.1"/>
    </source>
</evidence>
<gene>
    <name evidence="14" type="ORF">FB4_0894</name>
</gene>
<evidence type="ECO:0000256" key="2">
    <source>
        <dbReference type="ARBA" id="ARBA00004370"/>
    </source>
</evidence>
<dbReference type="InterPro" id="IPR036890">
    <property type="entry name" value="HATPase_C_sf"/>
</dbReference>
<feature type="transmembrane region" description="Helical" evidence="11">
    <location>
        <begin position="12"/>
        <end position="37"/>
    </location>
</feature>
<evidence type="ECO:0000256" key="5">
    <source>
        <dbReference type="ARBA" id="ARBA00022679"/>
    </source>
</evidence>
<evidence type="ECO:0000313" key="15">
    <source>
        <dbReference type="Proteomes" id="UP000004324"/>
    </source>
</evidence>
<dbReference type="PATRIC" id="fig|1149862.3.peg.3898"/>
<dbReference type="Gene3D" id="1.10.287.130">
    <property type="match status" value="1"/>
</dbReference>
<comment type="subcellular location">
    <subcellularLocation>
        <location evidence="2">Membrane</location>
    </subcellularLocation>
</comment>
<dbReference type="SUPFAM" id="SSF55874">
    <property type="entry name" value="ATPase domain of HSP90 chaperone/DNA topoisomerase II/histidine kinase"/>
    <property type="match status" value="1"/>
</dbReference>
<dbReference type="SUPFAM" id="SSF47384">
    <property type="entry name" value="Homodimeric domain of signal transducing histidine kinase"/>
    <property type="match status" value="1"/>
</dbReference>
<sequence length="473" mass="54081" precursor="true">MWSKIKKFTISMSIQLTIFYIGILFCILFIMSFFTVWGVQYILFMQAENDIIASANNITSYLAAGHPIDQQLLSENFLESDIILRIYDEQSNLIIDNAPYTISTNKPQMREQEGIQLIESTLLREIPRHPYEVNHTHFYYLQQLVQLNGHSYQLHFMKIISEKNAVLKTLSNIMKASNLIALFFIITTGIFIIRNILRPIRNITAIAKEIEINDLSKRIHVKDSNDELHHLARTFNHMLDRLQTGFEQQQQFVADASHELRTPITVISGYANMLDRWGKQDEFALQEGISAINSEAANMYELIEKLLFLARTDQSNQMINKANLDMQSLIEEIVQETQLIAPNHQIFLTKNDSAIIYADSASIKQMLRIFIENSIKYTPIGGTIRIASHQVDTYLHITIQDTGIGIPKEEQSKVFDRFYRVDASRSKLTGGAGLGLSIAQCIAQQHDIEIHLTSILSEGTTITLQFPLPSKKQ</sequence>
<evidence type="ECO:0000256" key="10">
    <source>
        <dbReference type="ARBA" id="ARBA00023136"/>
    </source>
</evidence>
<evidence type="ECO:0000259" key="13">
    <source>
        <dbReference type="PROSITE" id="PS50885"/>
    </source>
</evidence>
<dbReference type="Pfam" id="PF00512">
    <property type="entry name" value="HisKA"/>
    <property type="match status" value="1"/>
</dbReference>
<keyword evidence="8 11" id="KW-1133">Transmembrane helix</keyword>